<proteinExistence type="predicted"/>
<accession>A0A9J5WX27</accession>
<reference evidence="2 3" key="1">
    <citation type="submission" date="2020-09" db="EMBL/GenBank/DDBJ databases">
        <title>De no assembly of potato wild relative species, Solanum commersonii.</title>
        <authorList>
            <person name="Cho K."/>
        </authorList>
    </citation>
    <scope>NUCLEOTIDE SEQUENCE [LARGE SCALE GENOMIC DNA]</scope>
    <source>
        <strain evidence="2">LZ3.2</strain>
        <tissue evidence="2">Leaf</tissue>
    </source>
</reference>
<feature type="region of interest" description="Disordered" evidence="1">
    <location>
        <begin position="44"/>
        <end position="73"/>
    </location>
</feature>
<feature type="compositionally biased region" description="Basic and acidic residues" evidence="1">
    <location>
        <begin position="149"/>
        <end position="161"/>
    </location>
</feature>
<gene>
    <name evidence="2" type="ORF">H5410_050965</name>
</gene>
<feature type="compositionally biased region" description="Basic and acidic residues" evidence="1">
    <location>
        <begin position="255"/>
        <end position="266"/>
    </location>
</feature>
<sequence length="266" mass="29510">MIQVNSNRDNDSPSNDLHTVEKSHDSIAQIKRAEMANFVEVAEKSPETRLRIRAPSNEMNDISTTGESSPGQGVHLTTSSTLLEVGIAGDVKSGQVTRTPISIGDETLSQMNTCDKDNIPEVWSWSGRIMNMLNQGNNHDMNCTSIQRKETMQQENKECNPKETTAGNGQGNIQGNQQAMSKQSNAVSKDKRHTSTIMEKQKDTGEANWKLNPKAIPEKDARQQSDEERGNQQNNRSMEAGKSINLVHNSNGNQNEHEKDDLLLRA</sequence>
<feature type="compositionally biased region" description="Polar residues" evidence="1">
    <location>
        <begin position="57"/>
        <end position="73"/>
    </location>
</feature>
<evidence type="ECO:0000313" key="3">
    <source>
        <dbReference type="Proteomes" id="UP000824120"/>
    </source>
</evidence>
<keyword evidence="3" id="KW-1185">Reference proteome</keyword>
<evidence type="ECO:0000256" key="1">
    <source>
        <dbReference type="SAM" id="MobiDB-lite"/>
    </source>
</evidence>
<feature type="compositionally biased region" description="Basic and acidic residues" evidence="1">
    <location>
        <begin position="216"/>
        <end position="230"/>
    </location>
</feature>
<name>A0A9J5WX27_SOLCO</name>
<organism evidence="2 3">
    <name type="scientific">Solanum commersonii</name>
    <name type="common">Commerson's wild potato</name>
    <name type="synonym">Commerson's nightshade</name>
    <dbReference type="NCBI Taxonomy" id="4109"/>
    <lineage>
        <taxon>Eukaryota</taxon>
        <taxon>Viridiplantae</taxon>
        <taxon>Streptophyta</taxon>
        <taxon>Embryophyta</taxon>
        <taxon>Tracheophyta</taxon>
        <taxon>Spermatophyta</taxon>
        <taxon>Magnoliopsida</taxon>
        <taxon>eudicotyledons</taxon>
        <taxon>Gunneridae</taxon>
        <taxon>Pentapetalae</taxon>
        <taxon>asterids</taxon>
        <taxon>lamiids</taxon>
        <taxon>Solanales</taxon>
        <taxon>Solanaceae</taxon>
        <taxon>Solanoideae</taxon>
        <taxon>Solaneae</taxon>
        <taxon>Solanum</taxon>
    </lineage>
</organism>
<dbReference type="EMBL" id="JACXVP010000010">
    <property type="protein sequence ID" value="KAG5580338.1"/>
    <property type="molecule type" value="Genomic_DNA"/>
</dbReference>
<dbReference type="AlphaFoldDB" id="A0A9J5WX27"/>
<feature type="region of interest" description="Disordered" evidence="1">
    <location>
        <begin position="1"/>
        <end position="23"/>
    </location>
</feature>
<protein>
    <submittedName>
        <fullName evidence="2">Uncharacterized protein</fullName>
    </submittedName>
</protein>
<evidence type="ECO:0000313" key="2">
    <source>
        <dbReference type="EMBL" id="KAG5580338.1"/>
    </source>
</evidence>
<comment type="caution">
    <text evidence="2">The sequence shown here is derived from an EMBL/GenBank/DDBJ whole genome shotgun (WGS) entry which is preliminary data.</text>
</comment>
<feature type="region of interest" description="Disordered" evidence="1">
    <location>
        <begin position="149"/>
        <end position="266"/>
    </location>
</feature>
<dbReference type="Proteomes" id="UP000824120">
    <property type="component" value="Chromosome 10"/>
</dbReference>